<evidence type="ECO:0000256" key="2">
    <source>
        <dbReference type="ARBA" id="ARBA00008760"/>
    </source>
</evidence>
<dbReference type="Gene3D" id="2.30.170.40">
    <property type="entry name" value="Ribosomal protein L28/L24"/>
    <property type="match status" value="1"/>
</dbReference>
<dbReference type="AlphaFoldDB" id="A0A1E4T5G0"/>
<dbReference type="InterPro" id="IPR034704">
    <property type="entry name" value="Ribosomal_bL28/bL31-like_sf"/>
</dbReference>
<dbReference type="SUPFAM" id="SSF143800">
    <property type="entry name" value="L28p-like"/>
    <property type="match status" value="1"/>
</dbReference>
<dbReference type="GO" id="GO:0006412">
    <property type="term" value="P:translation"/>
    <property type="evidence" value="ECO:0007669"/>
    <property type="project" value="InterPro"/>
</dbReference>
<dbReference type="HAMAP" id="MF_00373">
    <property type="entry name" value="Ribosomal_bL28"/>
    <property type="match status" value="1"/>
</dbReference>
<dbReference type="InterPro" id="IPR000509">
    <property type="entry name" value="Ribosomal_eL36"/>
</dbReference>
<keyword evidence="4 6" id="KW-0687">Ribonucleoprotein</keyword>
<comment type="similarity">
    <text evidence="1 6">Belongs to the eukaryotic ribosomal protein eL36 family.</text>
</comment>
<dbReference type="Pfam" id="PF01158">
    <property type="entry name" value="Ribosomal_L36e"/>
    <property type="match status" value="1"/>
</dbReference>
<evidence type="ECO:0000313" key="8">
    <source>
        <dbReference type="Proteomes" id="UP000094801"/>
    </source>
</evidence>
<reference evidence="8" key="1">
    <citation type="submission" date="2016-04" db="EMBL/GenBank/DDBJ databases">
        <title>Comparative genomics of biotechnologically important yeasts.</title>
        <authorList>
            <consortium name="DOE Joint Genome Institute"/>
            <person name="Riley R."/>
            <person name="Haridas S."/>
            <person name="Wolfe K.H."/>
            <person name="Lopes M.R."/>
            <person name="Hittinger C.T."/>
            <person name="Goker M."/>
            <person name="Salamov A."/>
            <person name="Wisecaver J."/>
            <person name="Long T.M."/>
            <person name="Aerts A.L."/>
            <person name="Barry K."/>
            <person name="Choi C."/>
            <person name="Clum A."/>
            <person name="Coughlan A.Y."/>
            <person name="Deshpande S."/>
            <person name="Douglass A.P."/>
            <person name="Hanson S.J."/>
            <person name="Klenk H.-P."/>
            <person name="Labutti K."/>
            <person name="Lapidus A."/>
            <person name="Lindquist E."/>
            <person name="Lipzen A."/>
            <person name="Meier-Kolthoff J.P."/>
            <person name="Ohm R.A."/>
            <person name="Otillar R.P."/>
            <person name="Pangilinan J."/>
            <person name="Peng Y."/>
            <person name="Rokas A."/>
            <person name="Rosa C.A."/>
            <person name="Scheuner C."/>
            <person name="Sibirny A.A."/>
            <person name="Slot J.C."/>
            <person name="Stielow J.B."/>
            <person name="Sun H."/>
            <person name="Kurtzman C.P."/>
            <person name="Blackwell M."/>
            <person name="Grigoriev I.V."/>
            <person name="Jeffries T.W."/>
        </authorList>
    </citation>
    <scope>NUCLEOTIDE SEQUENCE [LARGE SCALE GENOMIC DNA]</scope>
    <source>
        <strain evidence="8">NRRL YB-2248</strain>
    </source>
</reference>
<dbReference type="GO" id="GO:0003735">
    <property type="term" value="F:structural constituent of ribosome"/>
    <property type="evidence" value="ECO:0007669"/>
    <property type="project" value="InterPro"/>
</dbReference>
<dbReference type="EMBL" id="KV453849">
    <property type="protein sequence ID" value="ODV87000.1"/>
    <property type="molecule type" value="Genomic_DNA"/>
</dbReference>
<gene>
    <name evidence="7" type="ORF">CANARDRAFT_6560</name>
</gene>
<dbReference type="Gene3D" id="1.10.10.1760">
    <property type="entry name" value="60S ribosomal protein L36"/>
    <property type="match status" value="1"/>
</dbReference>
<sequence>MFATSSSHIKSFVQNAPSSIARFFSTSSSNNARAYKSVVERQIKKKLDLNVGDLKPKTIRIPKERSKYPDYPYGESRIFKRSNRGLFGGQYISFGNQISEMRNKSRRTWLPNIISKNLWSESLGKLQKLKITTRVLKTINKEGGLDNYLIKDKAARIKELGPLGWRLRYDVLMARKKRDQKPNYTIVTDPTSGEEKKIFYSGIYQGSEIKLTVGRRQLIQRLFPVVKYNTPGDLKFGAFNTRRRSTSFEELLKEFEQYNIDLSIAVGLNKGHKVESKEVAPKISYRKGALSKRTAFVRSLVREVAGLAPYERRVIELIRNAGEKRAKKLAKKRLGTQKRAKAKVEEMNKIIAESRRH</sequence>
<comment type="function">
    <text evidence="5">Component of the mitochondrial ribosome (mitoribosome), a dedicated translation machinery responsible for the synthesis of mitochondrial genome-encoded proteins, including at least some of the essential transmembrane subunits of the mitochondrial respiratory chain. The mitoribosomes are attached to the mitochondrial inner membrane and translation products are cotranslationally integrated into the membrane.</text>
</comment>
<accession>A0A1E4T5G0</accession>
<dbReference type="FunFam" id="2.30.170.40:FF:000003">
    <property type="entry name" value="54S ribosomal protein L24"/>
    <property type="match status" value="1"/>
</dbReference>
<organism evidence="7 8">
    <name type="scientific">[Candida] arabinofermentans NRRL YB-2248</name>
    <dbReference type="NCBI Taxonomy" id="983967"/>
    <lineage>
        <taxon>Eukaryota</taxon>
        <taxon>Fungi</taxon>
        <taxon>Dikarya</taxon>
        <taxon>Ascomycota</taxon>
        <taxon>Saccharomycotina</taxon>
        <taxon>Pichiomycetes</taxon>
        <taxon>Pichiales</taxon>
        <taxon>Pichiaceae</taxon>
        <taxon>Ogataea</taxon>
        <taxon>Ogataea/Candida clade</taxon>
    </lineage>
</organism>
<dbReference type="InterPro" id="IPR026569">
    <property type="entry name" value="Ribosomal_bL28"/>
</dbReference>
<evidence type="ECO:0000256" key="1">
    <source>
        <dbReference type="ARBA" id="ARBA00006509"/>
    </source>
</evidence>
<dbReference type="FunFam" id="1.10.10.1760:FF:000003">
    <property type="entry name" value="60S ribosomal protein L36"/>
    <property type="match status" value="1"/>
</dbReference>
<evidence type="ECO:0000256" key="6">
    <source>
        <dbReference type="RuleBase" id="RU000665"/>
    </source>
</evidence>
<dbReference type="InterPro" id="IPR038097">
    <property type="entry name" value="Ribosomal_eL36_sf"/>
</dbReference>
<dbReference type="PANTHER" id="PTHR13528:SF2">
    <property type="entry name" value="LARGE RIBOSOMAL SUBUNIT PROTEIN BL28M"/>
    <property type="match status" value="1"/>
</dbReference>
<dbReference type="Proteomes" id="UP000094801">
    <property type="component" value="Unassembled WGS sequence"/>
</dbReference>
<protein>
    <recommendedName>
        <fullName evidence="6">60S ribosomal protein L36</fullName>
    </recommendedName>
</protein>
<evidence type="ECO:0000256" key="3">
    <source>
        <dbReference type="ARBA" id="ARBA00022980"/>
    </source>
</evidence>
<keyword evidence="8" id="KW-1185">Reference proteome</keyword>
<dbReference type="Pfam" id="PF00830">
    <property type="entry name" value="Ribosomal_L28"/>
    <property type="match status" value="1"/>
</dbReference>
<dbReference type="GO" id="GO:0005762">
    <property type="term" value="C:mitochondrial large ribosomal subunit"/>
    <property type="evidence" value="ECO:0007669"/>
    <property type="project" value="TreeGrafter"/>
</dbReference>
<name>A0A1E4T5G0_9ASCO</name>
<evidence type="ECO:0000256" key="4">
    <source>
        <dbReference type="ARBA" id="ARBA00023274"/>
    </source>
</evidence>
<dbReference type="PANTHER" id="PTHR13528">
    <property type="entry name" value="39S RIBOSOMAL PROTEIN L28, MITOCHONDRIAL"/>
    <property type="match status" value="1"/>
</dbReference>
<dbReference type="OrthoDB" id="361870at2759"/>
<evidence type="ECO:0000313" key="7">
    <source>
        <dbReference type="EMBL" id="ODV87000.1"/>
    </source>
</evidence>
<evidence type="ECO:0000256" key="5">
    <source>
        <dbReference type="ARBA" id="ARBA00037226"/>
    </source>
</evidence>
<dbReference type="STRING" id="983967.A0A1E4T5G0"/>
<dbReference type="PROSITE" id="PS01190">
    <property type="entry name" value="RIBOSOMAL_L36E"/>
    <property type="match status" value="1"/>
</dbReference>
<comment type="similarity">
    <text evidence="2">Belongs to the bacterial ribosomal protein bL28 family.</text>
</comment>
<dbReference type="InterPro" id="IPR037147">
    <property type="entry name" value="Ribosomal_bL28_sf"/>
</dbReference>
<proteinExistence type="inferred from homology"/>
<keyword evidence="3 6" id="KW-0689">Ribosomal protein</keyword>